<dbReference type="PANTHER" id="PTHR10625:SF25">
    <property type="entry name" value="HISTONE DEACETYLASE 18-RELATED"/>
    <property type="match status" value="1"/>
</dbReference>
<feature type="compositionally biased region" description="Low complexity" evidence="1">
    <location>
        <begin position="196"/>
        <end position="217"/>
    </location>
</feature>
<accession>A0A9W6BGR9</accession>
<dbReference type="EMBL" id="BRXU01000004">
    <property type="protein sequence ID" value="GLC51515.1"/>
    <property type="molecule type" value="Genomic_DNA"/>
</dbReference>
<evidence type="ECO:0000313" key="3">
    <source>
        <dbReference type="EMBL" id="GLC51515.1"/>
    </source>
</evidence>
<evidence type="ECO:0000259" key="2">
    <source>
        <dbReference type="Pfam" id="PF00850"/>
    </source>
</evidence>
<feature type="region of interest" description="Disordered" evidence="1">
    <location>
        <begin position="183"/>
        <end position="221"/>
    </location>
</feature>
<proteinExistence type="predicted"/>
<dbReference type="GO" id="GO:0000118">
    <property type="term" value="C:histone deacetylase complex"/>
    <property type="evidence" value="ECO:0007669"/>
    <property type="project" value="TreeGrafter"/>
</dbReference>
<name>A0A9W6BGR9_9CHLO</name>
<feature type="region of interest" description="Disordered" evidence="1">
    <location>
        <begin position="623"/>
        <end position="650"/>
    </location>
</feature>
<keyword evidence="4" id="KW-1185">Reference proteome</keyword>
<dbReference type="InterPro" id="IPR023696">
    <property type="entry name" value="Ureohydrolase_dom_sf"/>
</dbReference>
<dbReference type="GO" id="GO:0004407">
    <property type="term" value="F:histone deacetylase activity"/>
    <property type="evidence" value="ECO:0007669"/>
    <property type="project" value="TreeGrafter"/>
</dbReference>
<dbReference type="GO" id="GO:0040029">
    <property type="term" value="P:epigenetic regulation of gene expression"/>
    <property type="evidence" value="ECO:0007669"/>
    <property type="project" value="TreeGrafter"/>
</dbReference>
<feature type="region of interest" description="Disordered" evidence="1">
    <location>
        <begin position="761"/>
        <end position="787"/>
    </location>
</feature>
<dbReference type="GO" id="GO:0005737">
    <property type="term" value="C:cytoplasm"/>
    <property type="evidence" value="ECO:0007669"/>
    <property type="project" value="TreeGrafter"/>
</dbReference>
<dbReference type="InterPro" id="IPR037138">
    <property type="entry name" value="His_deacetylse_dom_sf"/>
</dbReference>
<dbReference type="SUPFAM" id="SSF52768">
    <property type="entry name" value="Arginase/deacetylase"/>
    <property type="match status" value="1"/>
</dbReference>
<dbReference type="InterPro" id="IPR000286">
    <property type="entry name" value="HDACs"/>
</dbReference>
<dbReference type="Proteomes" id="UP001165080">
    <property type="component" value="Unassembled WGS sequence"/>
</dbReference>
<gene>
    <name evidence="3" type="primary">PLEST001483</name>
    <name evidence="3" type="ORF">PLESTB_000510800</name>
</gene>
<dbReference type="Pfam" id="PF00850">
    <property type="entry name" value="Hist_deacetyl"/>
    <property type="match status" value="1"/>
</dbReference>
<feature type="compositionally biased region" description="Gly residues" evidence="1">
    <location>
        <begin position="761"/>
        <end position="772"/>
    </location>
</feature>
<feature type="region of interest" description="Disordered" evidence="1">
    <location>
        <begin position="670"/>
        <end position="702"/>
    </location>
</feature>
<feature type="region of interest" description="Disordered" evidence="1">
    <location>
        <begin position="66"/>
        <end position="87"/>
    </location>
</feature>
<protein>
    <recommendedName>
        <fullName evidence="2">Histone deacetylase domain-containing protein</fullName>
    </recommendedName>
</protein>
<feature type="domain" description="Histone deacetylase" evidence="2">
    <location>
        <begin position="245"/>
        <end position="570"/>
    </location>
</feature>
<sequence>MLHCPTKARAVAAFAAPPIHVNFKRLGGLPAARVLLPAAYVTSVSQAGRLPHFRAHAAAGFQATDGLSSESAVDEGDDDEGDDEFIPPPLPTSALELLSGVLTHLAATNFGESTSNANAAAEAALATSPNGVAYQPLRFCVNCCRPLSTPGAVCASCGHDPRRNAEILGDPTAWVDAYAAQLKRQQDHHHHHQDQHQPQAAGIESPGEAPGASSPPATRAGPTADVLLAADARTLLHRSSLPPYPGRPERLQAVMSRLHSAGLLERCRLLACRPATDSELLAVHSRELMEAVRGLMGGGGGGGGGGGAEAARCCGGCGGSSGGSGSAGQQSPLCADTLFNAHTGTAALLAAGAAAELGIALASGAARSGLAVMRPPGAQAGIDVARGGCYFNNVAVAAAAALSSGQGIQRVMIVDWDVHHGRGTQEIFAKDPRVMVVSMHRYDSDTYPGSGAVEEVGDGEAEGTNLNIAFGTSGGAGGGGGLVDGDLLSTVLHVVLPVAYQFRPQLVLVAAGFGALKGDPIGGCSCSPAVFAHLTHLLSGVAPRGGLGLVLEGGYNLSATSAAVEGCLRVLLGEAPPPLPGSWGTTSEGWVAIMNAMQIHSHFWSSLHPLSFHGWTGAIANQQRQLQQQQEREEMEEQARQQHQQQLQQQLLQHQNGAQLGAAAAAAAAGGGWAPSGLRDDDLDEDDDGVLDGDGDGDGDGLSAEELARVAAALARARETWGAVGGDGGGGELAAAHDQAAAELADPRDITPVELLDVFLGTGGGSGSGGEDSGGEDGGVRGKMVIG</sequence>
<comment type="caution">
    <text evidence="3">The sequence shown here is derived from an EMBL/GenBank/DDBJ whole genome shotgun (WGS) entry which is preliminary data.</text>
</comment>
<dbReference type="PANTHER" id="PTHR10625">
    <property type="entry name" value="HISTONE DEACETYLASE HDAC1-RELATED"/>
    <property type="match status" value="1"/>
</dbReference>
<dbReference type="PRINTS" id="PR01270">
    <property type="entry name" value="HDASUPER"/>
</dbReference>
<evidence type="ECO:0000313" key="4">
    <source>
        <dbReference type="Proteomes" id="UP001165080"/>
    </source>
</evidence>
<feature type="compositionally biased region" description="Low complexity" evidence="1">
    <location>
        <begin position="641"/>
        <end position="650"/>
    </location>
</feature>
<organism evidence="3 4">
    <name type="scientific">Pleodorina starrii</name>
    <dbReference type="NCBI Taxonomy" id="330485"/>
    <lineage>
        <taxon>Eukaryota</taxon>
        <taxon>Viridiplantae</taxon>
        <taxon>Chlorophyta</taxon>
        <taxon>core chlorophytes</taxon>
        <taxon>Chlorophyceae</taxon>
        <taxon>CS clade</taxon>
        <taxon>Chlamydomonadales</taxon>
        <taxon>Volvocaceae</taxon>
        <taxon>Pleodorina</taxon>
    </lineage>
</organism>
<dbReference type="Gene3D" id="3.40.800.20">
    <property type="entry name" value="Histone deacetylase domain"/>
    <property type="match status" value="1"/>
</dbReference>
<dbReference type="InterPro" id="IPR023801">
    <property type="entry name" value="His_deacetylse_dom"/>
</dbReference>
<reference evidence="3 4" key="1">
    <citation type="journal article" date="2023" name="Commun. Biol.">
        <title>Reorganization of the ancestral sex-determining regions during the evolution of trioecy in Pleodorina starrii.</title>
        <authorList>
            <person name="Takahashi K."/>
            <person name="Suzuki S."/>
            <person name="Kawai-Toyooka H."/>
            <person name="Yamamoto K."/>
            <person name="Hamaji T."/>
            <person name="Ootsuki R."/>
            <person name="Yamaguchi H."/>
            <person name="Kawachi M."/>
            <person name="Higashiyama T."/>
            <person name="Nozaki H."/>
        </authorList>
    </citation>
    <scope>NUCLEOTIDE SEQUENCE [LARGE SCALE GENOMIC DNA]</scope>
    <source>
        <strain evidence="3 4">NIES-4479</strain>
    </source>
</reference>
<feature type="compositionally biased region" description="Acidic residues" evidence="1">
    <location>
        <begin position="72"/>
        <end position="85"/>
    </location>
</feature>
<dbReference type="AlphaFoldDB" id="A0A9W6BGR9"/>
<feature type="compositionally biased region" description="Acidic residues" evidence="1">
    <location>
        <begin position="681"/>
        <end position="699"/>
    </location>
</feature>
<evidence type="ECO:0000256" key="1">
    <source>
        <dbReference type="SAM" id="MobiDB-lite"/>
    </source>
</evidence>